<proteinExistence type="predicted"/>
<reference evidence="8" key="1">
    <citation type="submission" date="2016-10" db="EMBL/GenBank/DDBJ databases">
        <authorList>
            <person name="Varghese N."/>
            <person name="Submissions S."/>
        </authorList>
    </citation>
    <scope>NUCLEOTIDE SEQUENCE [LARGE SCALE GENOMIC DNA]</scope>
    <source>
        <strain evidence="8">DSM 23515</strain>
    </source>
</reference>
<dbReference type="InterPro" id="IPR050351">
    <property type="entry name" value="BphY/WalK/GraS-like"/>
</dbReference>
<comment type="catalytic activity">
    <reaction evidence="1">
        <text>ATP + protein L-histidine = ADP + protein N-phospho-L-histidine.</text>
        <dbReference type="EC" id="2.7.13.3"/>
    </reaction>
</comment>
<dbReference type="Gene3D" id="3.30.565.10">
    <property type="entry name" value="Histidine kinase-like ATPase, C-terminal domain"/>
    <property type="match status" value="1"/>
</dbReference>
<evidence type="ECO:0000256" key="4">
    <source>
        <dbReference type="ARBA" id="ARBA00022679"/>
    </source>
</evidence>
<dbReference type="InterPro" id="IPR003661">
    <property type="entry name" value="HisK_dim/P_dom"/>
</dbReference>
<dbReference type="Pfam" id="PF02518">
    <property type="entry name" value="HATPase_c"/>
    <property type="match status" value="1"/>
</dbReference>
<evidence type="ECO:0000259" key="6">
    <source>
        <dbReference type="PROSITE" id="PS50109"/>
    </source>
</evidence>
<name>A0A1I2N3S5_9FLAO</name>
<keyword evidence="8" id="KW-1185">Reference proteome</keyword>
<dbReference type="PRINTS" id="PR00344">
    <property type="entry name" value="BCTRLSENSOR"/>
</dbReference>
<evidence type="ECO:0000256" key="1">
    <source>
        <dbReference type="ARBA" id="ARBA00000085"/>
    </source>
</evidence>
<protein>
    <recommendedName>
        <fullName evidence="2">histidine kinase</fullName>
        <ecNumber evidence="2">2.7.13.3</ecNumber>
    </recommendedName>
</protein>
<dbReference type="SMART" id="SM00387">
    <property type="entry name" value="HATPase_c"/>
    <property type="match status" value="1"/>
</dbReference>
<dbReference type="InterPro" id="IPR005467">
    <property type="entry name" value="His_kinase_dom"/>
</dbReference>
<dbReference type="EMBL" id="FOOH01000018">
    <property type="protein sequence ID" value="SFF98494.1"/>
    <property type="molecule type" value="Genomic_DNA"/>
</dbReference>
<dbReference type="AlphaFoldDB" id="A0A1I2N3S5"/>
<dbReference type="Proteomes" id="UP000199116">
    <property type="component" value="Unassembled WGS sequence"/>
</dbReference>
<dbReference type="CDD" id="cd00082">
    <property type="entry name" value="HisKA"/>
    <property type="match status" value="1"/>
</dbReference>
<dbReference type="InterPro" id="IPR029016">
    <property type="entry name" value="GAF-like_dom_sf"/>
</dbReference>
<dbReference type="InterPro" id="IPR004358">
    <property type="entry name" value="Sig_transdc_His_kin-like_C"/>
</dbReference>
<dbReference type="CDD" id="cd00075">
    <property type="entry name" value="HATPase"/>
    <property type="match status" value="1"/>
</dbReference>
<gene>
    <name evidence="7" type="ORF">SAMN04488033_11855</name>
</gene>
<sequence>MQQKKFSSNERLRRAALAEYAIFKSGEDKDYDQLTFLAAKICQVPVAKISIIGKNNIWYKSAYGTQLAELPRENALCEHSIHTSEEIFIINSGEHPGLFENARNIYDREYHFYAGVPLLNANGHAIAVFCIFDTRIRELDEDQKKSLLALANQSMNLFESRKHKNKLQHVQRKLKQKYKELEKFASLVSHDIKSPLANIISLTELLKDENKEKLDKQSRQYLDFLVESSYSLRNYVDGILSFYRSDHVLEKDYEDVHLPTLLKRITDLYKLEENVEITYPNKGHLKNINKAALSQVFMNLISNALKYNTSEVRKVDINFKTTSTYYCFEVSDNGIGISATDKEKIFQLFATLDAKDRYGNPGSGIGLATVKKHIEQMNGSIEVISEKGKGCTFKFKIKRP</sequence>
<dbReference type="GO" id="GO:0000155">
    <property type="term" value="F:phosphorelay sensor kinase activity"/>
    <property type="evidence" value="ECO:0007669"/>
    <property type="project" value="InterPro"/>
</dbReference>
<evidence type="ECO:0000256" key="3">
    <source>
        <dbReference type="ARBA" id="ARBA00022553"/>
    </source>
</evidence>
<feature type="domain" description="Histidine kinase" evidence="6">
    <location>
        <begin position="187"/>
        <end position="400"/>
    </location>
</feature>
<keyword evidence="5" id="KW-0418">Kinase</keyword>
<dbReference type="SUPFAM" id="SSF55874">
    <property type="entry name" value="ATPase domain of HSP90 chaperone/DNA topoisomerase II/histidine kinase"/>
    <property type="match status" value="1"/>
</dbReference>
<dbReference type="InterPro" id="IPR036890">
    <property type="entry name" value="HATPase_C_sf"/>
</dbReference>
<dbReference type="PANTHER" id="PTHR42878">
    <property type="entry name" value="TWO-COMPONENT HISTIDINE KINASE"/>
    <property type="match status" value="1"/>
</dbReference>
<evidence type="ECO:0000256" key="2">
    <source>
        <dbReference type="ARBA" id="ARBA00012438"/>
    </source>
</evidence>
<dbReference type="GO" id="GO:0007234">
    <property type="term" value="P:osmosensory signaling via phosphorelay pathway"/>
    <property type="evidence" value="ECO:0007669"/>
    <property type="project" value="TreeGrafter"/>
</dbReference>
<evidence type="ECO:0000313" key="7">
    <source>
        <dbReference type="EMBL" id="SFF98494.1"/>
    </source>
</evidence>
<dbReference type="InterPro" id="IPR003594">
    <property type="entry name" value="HATPase_dom"/>
</dbReference>
<dbReference type="PROSITE" id="PS50109">
    <property type="entry name" value="HIS_KIN"/>
    <property type="match status" value="1"/>
</dbReference>
<dbReference type="InterPro" id="IPR036097">
    <property type="entry name" value="HisK_dim/P_sf"/>
</dbReference>
<organism evidence="7 8">
    <name type="scientific">Salegentibacter agarivorans</name>
    <dbReference type="NCBI Taxonomy" id="345907"/>
    <lineage>
        <taxon>Bacteria</taxon>
        <taxon>Pseudomonadati</taxon>
        <taxon>Bacteroidota</taxon>
        <taxon>Flavobacteriia</taxon>
        <taxon>Flavobacteriales</taxon>
        <taxon>Flavobacteriaceae</taxon>
        <taxon>Salegentibacter</taxon>
    </lineage>
</organism>
<evidence type="ECO:0000256" key="5">
    <source>
        <dbReference type="ARBA" id="ARBA00022777"/>
    </source>
</evidence>
<dbReference type="RefSeq" id="WP_093305427.1">
    <property type="nucleotide sequence ID" value="NZ_FOOH01000018.1"/>
</dbReference>
<dbReference type="SUPFAM" id="SSF55781">
    <property type="entry name" value="GAF domain-like"/>
    <property type="match status" value="1"/>
</dbReference>
<dbReference type="Gene3D" id="3.30.450.40">
    <property type="match status" value="1"/>
</dbReference>
<accession>A0A1I2N3S5</accession>
<dbReference type="GO" id="GO:0000156">
    <property type="term" value="F:phosphorelay response regulator activity"/>
    <property type="evidence" value="ECO:0007669"/>
    <property type="project" value="TreeGrafter"/>
</dbReference>
<dbReference type="SUPFAM" id="SSF47384">
    <property type="entry name" value="Homodimeric domain of signal transducing histidine kinase"/>
    <property type="match status" value="1"/>
</dbReference>
<dbReference type="SMART" id="SM00388">
    <property type="entry name" value="HisKA"/>
    <property type="match status" value="1"/>
</dbReference>
<dbReference type="EC" id="2.7.13.3" evidence="2"/>
<dbReference type="PANTHER" id="PTHR42878:SF15">
    <property type="entry name" value="BACTERIOPHYTOCHROME"/>
    <property type="match status" value="1"/>
</dbReference>
<evidence type="ECO:0000313" key="8">
    <source>
        <dbReference type="Proteomes" id="UP000199116"/>
    </source>
</evidence>
<keyword evidence="4" id="KW-0808">Transferase</keyword>
<keyword evidence="3" id="KW-0597">Phosphoprotein</keyword>
<dbReference type="GO" id="GO:0030295">
    <property type="term" value="F:protein kinase activator activity"/>
    <property type="evidence" value="ECO:0007669"/>
    <property type="project" value="TreeGrafter"/>
</dbReference>
<dbReference type="Gene3D" id="1.10.287.130">
    <property type="match status" value="1"/>
</dbReference>
<dbReference type="Pfam" id="PF00512">
    <property type="entry name" value="HisKA"/>
    <property type="match status" value="1"/>
</dbReference>